<dbReference type="PANTHER" id="PTHR44916">
    <property type="entry name" value="CHAPERONE DNAJ-DOMAIN SUPERFAMILY PROTEIN-RELATED"/>
    <property type="match status" value="1"/>
</dbReference>
<evidence type="ECO:0000256" key="1">
    <source>
        <dbReference type="SAM" id="MobiDB-lite"/>
    </source>
</evidence>
<dbReference type="GeneID" id="9834218"/>
<dbReference type="RefSeq" id="XP_003078873.1">
    <property type="nucleotide sequence ID" value="XM_003078825.1"/>
</dbReference>
<dbReference type="AlphaFoldDB" id="Q01AP5"/>
<feature type="region of interest" description="Disordered" evidence="1">
    <location>
        <begin position="189"/>
        <end position="212"/>
    </location>
</feature>
<dbReference type="Gene3D" id="1.10.287.110">
    <property type="entry name" value="DnaJ domain"/>
    <property type="match status" value="1"/>
</dbReference>
<evidence type="ECO:0000313" key="3">
    <source>
        <dbReference type="EMBL" id="CAL51753.1"/>
    </source>
</evidence>
<protein>
    <submittedName>
        <fullName evidence="3">DnaJ domain</fullName>
    </submittedName>
</protein>
<dbReference type="SUPFAM" id="SSF46565">
    <property type="entry name" value="Chaperone J-domain"/>
    <property type="match status" value="1"/>
</dbReference>
<comment type="caution">
    <text evidence="3">The sequence shown here is derived from an EMBL/GenBank/DDBJ whole genome shotgun (WGS) entry which is preliminary data.</text>
</comment>
<dbReference type="KEGG" id="ota:OT_ostta04g03370"/>
<name>Q01AP5_OSTTA</name>
<gene>
    <name evidence="3" type="ORF">OT_ostta04g03370</name>
</gene>
<dbReference type="Proteomes" id="UP000009170">
    <property type="component" value="Unassembled WGS sequence"/>
</dbReference>
<dbReference type="Pfam" id="PF00226">
    <property type="entry name" value="DnaJ"/>
    <property type="match status" value="1"/>
</dbReference>
<organism evidence="3 4">
    <name type="scientific">Ostreococcus tauri</name>
    <name type="common">Marine green alga</name>
    <dbReference type="NCBI Taxonomy" id="70448"/>
    <lineage>
        <taxon>Eukaryota</taxon>
        <taxon>Viridiplantae</taxon>
        <taxon>Chlorophyta</taxon>
        <taxon>Mamiellophyceae</taxon>
        <taxon>Mamiellales</taxon>
        <taxon>Bathycoccaceae</taxon>
        <taxon>Ostreococcus</taxon>
    </lineage>
</organism>
<dbReference type="InterPro" id="IPR001623">
    <property type="entry name" value="DnaJ_domain"/>
</dbReference>
<dbReference type="InParanoid" id="Q01AP5"/>
<dbReference type="InterPro" id="IPR036869">
    <property type="entry name" value="J_dom_sf"/>
</dbReference>
<dbReference type="PANTHER" id="PTHR44916:SF1">
    <property type="entry name" value="CHAPERONE DNAJ-DOMAIN SUPERFAMILY PROTEIN-RELATED"/>
    <property type="match status" value="1"/>
</dbReference>
<dbReference type="Pfam" id="PF23302">
    <property type="entry name" value="HTH_DNAJC9"/>
    <property type="match status" value="1"/>
</dbReference>
<dbReference type="PROSITE" id="PS50076">
    <property type="entry name" value="DNAJ_2"/>
    <property type="match status" value="1"/>
</dbReference>
<dbReference type="InterPro" id="IPR056453">
    <property type="entry name" value="HTH_DNAJC9"/>
</dbReference>
<reference evidence="3 4" key="2">
    <citation type="journal article" date="2014" name="BMC Genomics">
        <title>An improved genome of the model marine alga Ostreococcus tauri unfolds by assessing Illumina de novo assemblies.</title>
        <authorList>
            <person name="Blanc-Mathieu R."/>
            <person name="Verhelst B."/>
            <person name="Derelle E."/>
            <person name="Rombauts S."/>
            <person name="Bouget F.Y."/>
            <person name="Carre I."/>
            <person name="Chateau A."/>
            <person name="Eyre-Walker A."/>
            <person name="Grimsley N."/>
            <person name="Moreau H."/>
            <person name="Piegu B."/>
            <person name="Rivals E."/>
            <person name="Schackwitz W."/>
            <person name="Van de Peer Y."/>
            <person name="Piganeau G."/>
        </authorList>
    </citation>
    <scope>NUCLEOTIDE SEQUENCE [LARGE SCALE GENOMIC DNA]</scope>
    <source>
        <strain evidence="4">OTTH 0595 / CCAP 157/2 / RCC745</strain>
    </source>
</reference>
<dbReference type="PRINTS" id="PR00625">
    <property type="entry name" value="JDOMAIN"/>
</dbReference>
<proteinExistence type="predicted"/>
<feature type="domain" description="J" evidence="2">
    <location>
        <begin position="16"/>
        <end position="83"/>
    </location>
</feature>
<sequence>MSDDDRPDDDARDRVDLYAVLGLRKDDAPSADDVKRAYRKMALKLHPDKNVGDASAADKFQNLQKVYGILSDPEKRAAYDKTGSVEDAELASEEFRTLYEYYRSLYKEVTKEDVEAFEKEYRGSEEERRDVLECYAKYEGDMAKVFAWVMCSEESEDSHRFADLVDAAIETEEVKSTSVYQKWAKDIRKRKAPKDPLGARREKKGGKSKKGEDAADLFALIQRKNAMRADQADAMFADLEAKYAKPKKAKR</sequence>
<accession>Q01AP5</accession>
<dbReference type="CDD" id="cd06257">
    <property type="entry name" value="DnaJ"/>
    <property type="match status" value="1"/>
</dbReference>
<dbReference type="FunCoup" id="Q01AP5">
    <property type="interactions" value="1714"/>
</dbReference>
<dbReference type="EMBL" id="CAID01000004">
    <property type="protein sequence ID" value="CAL51753.1"/>
    <property type="molecule type" value="Genomic_DNA"/>
</dbReference>
<dbReference type="InterPro" id="IPR042977">
    <property type="entry name" value="AtJ6-like"/>
</dbReference>
<reference evidence="4" key="1">
    <citation type="journal article" date="2006" name="Proc. Natl. Acad. Sci. U.S.A.">
        <title>Genome analysis of the smallest free-living eukaryote Ostreococcus tauri unveils many unique features.</title>
        <authorList>
            <person name="Derelle E."/>
            <person name="Ferraz C."/>
            <person name="Rombauts S."/>
            <person name="Rouze P."/>
            <person name="Worden A.Z."/>
            <person name="Robbens S."/>
            <person name="Partensky F."/>
            <person name="Degroeve S."/>
            <person name="Echeynie S."/>
            <person name="Cooke R."/>
            <person name="Saeys Y."/>
            <person name="Wuyts J."/>
            <person name="Jabbari K."/>
            <person name="Bowler C."/>
            <person name="Panaud O."/>
            <person name="Piegu B."/>
            <person name="Ball S.G."/>
            <person name="Ral J.-P."/>
            <person name="Bouget F.-Y."/>
            <person name="Piganeau G."/>
            <person name="De Baets B."/>
            <person name="Picard A."/>
            <person name="Delseny M."/>
            <person name="Demaille J."/>
            <person name="Van de Peer Y."/>
            <person name="Moreau H."/>
        </authorList>
    </citation>
    <scope>NUCLEOTIDE SEQUENCE [LARGE SCALE GENOMIC DNA]</scope>
    <source>
        <strain evidence="4">OTTH 0595 / CCAP 157/2 / RCC745</strain>
    </source>
</reference>
<evidence type="ECO:0000313" key="4">
    <source>
        <dbReference type="Proteomes" id="UP000009170"/>
    </source>
</evidence>
<dbReference type="OrthoDB" id="496696at2759"/>
<evidence type="ECO:0000259" key="2">
    <source>
        <dbReference type="PROSITE" id="PS50076"/>
    </source>
</evidence>
<dbReference type="SMART" id="SM00271">
    <property type="entry name" value="DnaJ"/>
    <property type="match status" value="1"/>
</dbReference>
<dbReference type="OMA" id="WLDLWSK"/>
<keyword evidence="4" id="KW-1185">Reference proteome</keyword>